<feature type="transmembrane region" description="Helical" evidence="10">
    <location>
        <begin position="266"/>
        <end position="286"/>
    </location>
</feature>
<keyword evidence="3" id="KW-0050">Antiport</keyword>
<evidence type="ECO:0000256" key="5">
    <source>
        <dbReference type="ARBA" id="ARBA00022692"/>
    </source>
</evidence>
<dbReference type="GO" id="GO:0042910">
    <property type="term" value="F:xenobiotic transmembrane transporter activity"/>
    <property type="evidence" value="ECO:0007669"/>
    <property type="project" value="InterPro"/>
</dbReference>
<organism evidence="11 12">
    <name type="scientific">Candidatus Defluviibacterium haderslevense</name>
    <dbReference type="NCBI Taxonomy" id="2981993"/>
    <lineage>
        <taxon>Bacteria</taxon>
        <taxon>Pseudomonadati</taxon>
        <taxon>Bacteroidota</taxon>
        <taxon>Saprospiria</taxon>
        <taxon>Saprospirales</taxon>
        <taxon>Saprospiraceae</taxon>
        <taxon>Candidatus Defluviibacterium</taxon>
    </lineage>
</organism>
<comment type="caution">
    <text evidence="11">The sequence shown here is derived from an EMBL/GenBank/DDBJ whole genome shotgun (WGS) entry which is preliminary data.</text>
</comment>
<dbReference type="NCBIfam" id="TIGR00797">
    <property type="entry name" value="matE"/>
    <property type="match status" value="1"/>
</dbReference>
<evidence type="ECO:0000313" key="11">
    <source>
        <dbReference type="EMBL" id="MBK9719362.1"/>
    </source>
</evidence>
<dbReference type="InterPro" id="IPR048279">
    <property type="entry name" value="MdtK-like"/>
</dbReference>
<evidence type="ECO:0000256" key="7">
    <source>
        <dbReference type="ARBA" id="ARBA00023065"/>
    </source>
</evidence>
<protein>
    <recommendedName>
        <fullName evidence="9">Multidrug-efflux transporter</fullName>
    </recommendedName>
</protein>
<dbReference type="AlphaFoldDB" id="A0A9D7SCZ2"/>
<evidence type="ECO:0000256" key="6">
    <source>
        <dbReference type="ARBA" id="ARBA00022989"/>
    </source>
</evidence>
<dbReference type="GO" id="GO:0006811">
    <property type="term" value="P:monoatomic ion transport"/>
    <property type="evidence" value="ECO:0007669"/>
    <property type="project" value="UniProtKB-KW"/>
</dbReference>
<evidence type="ECO:0000256" key="9">
    <source>
        <dbReference type="ARBA" id="ARBA00031636"/>
    </source>
</evidence>
<feature type="transmembrane region" description="Helical" evidence="10">
    <location>
        <begin position="377"/>
        <end position="395"/>
    </location>
</feature>
<dbReference type="Proteomes" id="UP000808349">
    <property type="component" value="Unassembled WGS sequence"/>
</dbReference>
<evidence type="ECO:0000313" key="12">
    <source>
        <dbReference type="Proteomes" id="UP000808349"/>
    </source>
</evidence>
<feature type="transmembrane region" description="Helical" evidence="10">
    <location>
        <begin position="407"/>
        <end position="425"/>
    </location>
</feature>
<keyword evidence="4" id="KW-1003">Cell membrane</keyword>
<keyword evidence="2" id="KW-0813">Transport</keyword>
<dbReference type="EMBL" id="JADKFW010000019">
    <property type="protein sequence ID" value="MBK9719362.1"/>
    <property type="molecule type" value="Genomic_DNA"/>
</dbReference>
<evidence type="ECO:0000256" key="1">
    <source>
        <dbReference type="ARBA" id="ARBA00004651"/>
    </source>
</evidence>
<accession>A0A9D7SCZ2</accession>
<comment type="subcellular location">
    <subcellularLocation>
        <location evidence="1">Cell membrane</location>
        <topology evidence="1">Multi-pass membrane protein</topology>
    </subcellularLocation>
</comment>
<keyword evidence="7" id="KW-0406">Ion transport</keyword>
<dbReference type="Pfam" id="PF01554">
    <property type="entry name" value="MatE"/>
    <property type="match status" value="2"/>
</dbReference>
<feature type="transmembrane region" description="Helical" evidence="10">
    <location>
        <begin position="118"/>
        <end position="140"/>
    </location>
</feature>
<evidence type="ECO:0000256" key="3">
    <source>
        <dbReference type="ARBA" id="ARBA00022449"/>
    </source>
</evidence>
<dbReference type="PIRSF" id="PIRSF006603">
    <property type="entry name" value="DinF"/>
    <property type="match status" value="1"/>
</dbReference>
<feature type="transmembrane region" description="Helical" evidence="10">
    <location>
        <begin position="223"/>
        <end position="246"/>
    </location>
</feature>
<name>A0A9D7SCZ2_9BACT</name>
<dbReference type="CDD" id="cd13133">
    <property type="entry name" value="MATE_like_7"/>
    <property type="match status" value="1"/>
</dbReference>
<feature type="transmembrane region" description="Helical" evidence="10">
    <location>
        <begin position="74"/>
        <end position="98"/>
    </location>
</feature>
<feature type="transmembrane region" description="Helical" evidence="10">
    <location>
        <begin position="32"/>
        <end position="53"/>
    </location>
</feature>
<keyword evidence="6 10" id="KW-1133">Transmembrane helix</keyword>
<reference evidence="11 12" key="1">
    <citation type="submission" date="2020-10" db="EMBL/GenBank/DDBJ databases">
        <title>Connecting structure to function with the recovery of over 1000 high-quality activated sludge metagenome-assembled genomes encoding full-length rRNA genes using long-read sequencing.</title>
        <authorList>
            <person name="Singleton C.M."/>
            <person name="Petriglieri F."/>
            <person name="Kristensen J.M."/>
            <person name="Kirkegaard R.H."/>
            <person name="Michaelsen T.Y."/>
            <person name="Andersen M.H."/>
            <person name="Karst S.M."/>
            <person name="Dueholm M.S."/>
            <person name="Nielsen P.H."/>
            <person name="Albertsen M."/>
        </authorList>
    </citation>
    <scope>NUCLEOTIDE SEQUENCE [LARGE SCALE GENOMIC DNA]</scope>
    <source>
        <strain evidence="11">Ribe_18-Q3-R11-54_BAT3C.373</strain>
    </source>
</reference>
<evidence type="ECO:0000256" key="8">
    <source>
        <dbReference type="ARBA" id="ARBA00023136"/>
    </source>
</evidence>
<dbReference type="GO" id="GO:0005886">
    <property type="term" value="C:plasma membrane"/>
    <property type="evidence" value="ECO:0007669"/>
    <property type="project" value="UniProtKB-SubCell"/>
</dbReference>
<evidence type="ECO:0000256" key="10">
    <source>
        <dbReference type="SAM" id="Phobius"/>
    </source>
</evidence>
<sequence length="435" mass="49457">MLSVPIMLGSAGQNVIALTDSLFLYRYDENDFAAVGFVSVFYLVIAAISYGFAKGGQILIARKYGERSNDFVKKYFYAIVFFEFVIGLLMFFILRFFSEPILRLFLDSEVILAKSLAFLHYRIYGIMFSYVGLALVSLYMGISKPKIILLDTVFLGLMNLILCYALVYGHFGLPEMGIAGAGLASALAEIAAFVFFVVYMFFDKELKQFELLKIPHIEFSWIKTIYSVSIPILIQSVIAIGSWFVFFSFIEKLGERALAISNLLRVVYLIFSIPCWGFAAAINTMVSKTIGRGKEQRVLKQVYHSSFISFITSAILTFPFLIFSHHILYPFLGGEDVMIFNATIPYFRLLYIILLMYSVSTIFFNAVIGTGETIKGLNIQVLSSIFYLGITYIAIRYPESMGLSWAWGSEIVYWGIQCSLSWWVLKSGKWYFIKF</sequence>
<dbReference type="PANTHER" id="PTHR43298:SF2">
    <property type="entry name" value="FMN_FAD EXPORTER YEEO-RELATED"/>
    <property type="match status" value="1"/>
</dbReference>
<feature type="transmembrane region" description="Helical" evidence="10">
    <location>
        <begin position="147"/>
        <end position="171"/>
    </location>
</feature>
<dbReference type="InterPro" id="IPR002528">
    <property type="entry name" value="MATE_fam"/>
</dbReference>
<feature type="transmembrane region" description="Helical" evidence="10">
    <location>
        <begin position="307"/>
        <end position="329"/>
    </location>
</feature>
<dbReference type="GO" id="GO:0015297">
    <property type="term" value="F:antiporter activity"/>
    <property type="evidence" value="ECO:0007669"/>
    <property type="project" value="UniProtKB-KW"/>
</dbReference>
<gene>
    <name evidence="11" type="ORF">IPO85_17985</name>
</gene>
<feature type="transmembrane region" description="Helical" evidence="10">
    <location>
        <begin position="177"/>
        <end position="202"/>
    </location>
</feature>
<feature type="transmembrane region" description="Helical" evidence="10">
    <location>
        <begin position="349"/>
        <end position="368"/>
    </location>
</feature>
<evidence type="ECO:0000256" key="2">
    <source>
        <dbReference type="ARBA" id="ARBA00022448"/>
    </source>
</evidence>
<keyword evidence="5 10" id="KW-0812">Transmembrane</keyword>
<keyword evidence="8 10" id="KW-0472">Membrane</keyword>
<evidence type="ECO:0000256" key="4">
    <source>
        <dbReference type="ARBA" id="ARBA00022475"/>
    </source>
</evidence>
<proteinExistence type="predicted"/>
<dbReference type="PANTHER" id="PTHR43298">
    <property type="entry name" value="MULTIDRUG RESISTANCE PROTEIN NORM-RELATED"/>
    <property type="match status" value="1"/>
</dbReference>
<dbReference type="InterPro" id="IPR050222">
    <property type="entry name" value="MATE_MdtK"/>
</dbReference>